<dbReference type="InterPro" id="IPR036460">
    <property type="entry name" value="Cu_amine_oxidase_C_sf"/>
</dbReference>
<protein>
    <recommendedName>
        <fullName evidence="9">Amine oxidase</fullName>
        <ecNumber evidence="9">1.4.3.-</ecNumber>
    </recommendedName>
</protein>
<dbReference type="PANTHER" id="PTHR10638">
    <property type="entry name" value="COPPER AMINE OXIDASE"/>
    <property type="match status" value="1"/>
</dbReference>
<dbReference type="GO" id="GO:0005507">
    <property type="term" value="F:copper ion binding"/>
    <property type="evidence" value="ECO:0007669"/>
    <property type="project" value="InterPro"/>
</dbReference>
<dbReference type="InParanoid" id="F0XEW5"/>
<dbReference type="GO" id="GO:0005886">
    <property type="term" value="C:plasma membrane"/>
    <property type="evidence" value="ECO:0007669"/>
    <property type="project" value="TreeGrafter"/>
</dbReference>
<keyword evidence="13" id="KW-1185">Reference proteome</keyword>
<dbReference type="PANTHER" id="PTHR10638:SF20">
    <property type="entry name" value="AMINE OXIDASE"/>
    <property type="match status" value="1"/>
</dbReference>
<evidence type="ECO:0000256" key="9">
    <source>
        <dbReference type="RuleBase" id="RU000672"/>
    </source>
</evidence>
<dbReference type="GO" id="GO:0008131">
    <property type="term" value="F:primary methylamine oxidase activity"/>
    <property type="evidence" value="ECO:0007669"/>
    <property type="project" value="InterPro"/>
</dbReference>
<dbReference type="AlphaFoldDB" id="F0XEW5"/>
<evidence type="ECO:0000259" key="10">
    <source>
        <dbReference type="Pfam" id="PF01179"/>
    </source>
</evidence>
<dbReference type="EC" id="1.4.3.-" evidence="9"/>
<evidence type="ECO:0000313" key="13">
    <source>
        <dbReference type="Proteomes" id="UP000007796"/>
    </source>
</evidence>
<keyword evidence="5 9" id="KW-0560">Oxidoreductase</keyword>
<keyword evidence="6 9" id="KW-0186">Copper</keyword>
<dbReference type="GO" id="GO:0048038">
    <property type="term" value="F:quinone binding"/>
    <property type="evidence" value="ECO:0007669"/>
    <property type="project" value="InterPro"/>
</dbReference>
<dbReference type="GeneID" id="25974079"/>
<comment type="cofactor">
    <cofactor evidence="9">
        <name>Cu cation</name>
        <dbReference type="ChEBI" id="CHEBI:23378"/>
    </cofactor>
    <text evidence="9">Contains 1 topaquinone per subunit.</text>
</comment>
<dbReference type="EMBL" id="GL629765">
    <property type="protein sequence ID" value="EFX04296.1"/>
    <property type="molecule type" value="Genomic_DNA"/>
</dbReference>
<evidence type="ECO:0000313" key="12">
    <source>
        <dbReference type="EMBL" id="EFX04296.1"/>
    </source>
</evidence>
<evidence type="ECO:0000256" key="4">
    <source>
        <dbReference type="ARBA" id="ARBA00022772"/>
    </source>
</evidence>
<dbReference type="Pfam" id="PF01179">
    <property type="entry name" value="Cu_amine_oxid"/>
    <property type="match status" value="1"/>
</dbReference>
<feature type="domain" description="Copper amine oxidase catalytic" evidence="10">
    <location>
        <begin position="376"/>
        <end position="785"/>
    </location>
</feature>
<feature type="modified residue" description="2',4',5'-topaquinone" evidence="8">
    <location>
        <position position="539"/>
    </location>
</feature>
<evidence type="ECO:0000256" key="2">
    <source>
        <dbReference type="ARBA" id="ARBA00007983"/>
    </source>
</evidence>
<gene>
    <name evidence="12" type="ORF">CMQ_1224</name>
</gene>
<feature type="active site" description="Proton acceptor" evidence="7">
    <location>
        <position position="448"/>
    </location>
</feature>
<dbReference type="InterPro" id="IPR000269">
    <property type="entry name" value="Cu_amine_oxidase"/>
</dbReference>
<dbReference type="HOGENOM" id="CLU_015739_0_0_1"/>
<name>F0XEW5_GROCL</name>
<evidence type="ECO:0000256" key="3">
    <source>
        <dbReference type="ARBA" id="ARBA00022723"/>
    </source>
</evidence>
<feature type="domain" description="DUF1965" evidence="11">
    <location>
        <begin position="295"/>
        <end position="359"/>
    </location>
</feature>
<evidence type="ECO:0000259" key="11">
    <source>
        <dbReference type="Pfam" id="PF09248"/>
    </source>
</evidence>
<keyword evidence="4 7" id="KW-0801">TPQ</keyword>
<dbReference type="SUPFAM" id="SSF49998">
    <property type="entry name" value="Amine oxidase catalytic domain"/>
    <property type="match status" value="1"/>
</dbReference>
<dbReference type="SUPFAM" id="SSF54416">
    <property type="entry name" value="Amine oxidase N-terminal region"/>
    <property type="match status" value="2"/>
</dbReference>
<keyword evidence="3 9" id="KW-0479">Metal-binding</keyword>
<dbReference type="eggNOG" id="KOG1186">
    <property type="taxonomic scope" value="Eukaryota"/>
</dbReference>
<comment type="PTM">
    <text evidence="8 9">Topaquinone (TPQ) is generated by copper-dependent autoxidation of a specific tyrosyl residue.</text>
</comment>
<feature type="active site" description="Schiff-base intermediate with substrate; via topaquinone" evidence="7">
    <location>
        <position position="539"/>
    </location>
</feature>
<evidence type="ECO:0000256" key="5">
    <source>
        <dbReference type="ARBA" id="ARBA00023002"/>
    </source>
</evidence>
<dbReference type="OrthoDB" id="3341590at2759"/>
<dbReference type="Pfam" id="PF09248">
    <property type="entry name" value="DUF1965"/>
    <property type="match status" value="1"/>
</dbReference>
<organism evidence="13">
    <name type="scientific">Grosmannia clavigera (strain kw1407 / UAMH 11150)</name>
    <name type="common">Blue stain fungus</name>
    <name type="synonym">Graphiocladiella clavigera</name>
    <dbReference type="NCBI Taxonomy" id="655863"/>
    <lineage>
        <taxon>Eukaryota</taxon>
        <taxon>Fungi</taxon>
        <taxon>Dikarya</taxon>
        <taxon>Ascomycota</taxon>
        <taxon>Pezizomycotina</taxon>
        <taxon>Sordariomycetes</taxon>
        <taxon>Sordariomycetidae</taxon>
        <taxon>Ophiostomatales</taxon>
        <taxon>Ophiostomataceae</taxon>
        <taxon>Leptographium</taxon>
    </lineage>
</organism>
<evidence type="ECO:0000256" key="8">
    <source>
        <dbReference type="PIRSR" id="PIRSR600269-51"/>
    </source>
</evidence>
<dbReference type="Gene3D" id="2.70.98.20">
    <property type="entry name" value="Copper amine oxidase, catalytic domain"/>
    <property type="match status" value="1"/>
</dbReference>
<evidence type="ECO:0000256" key="6">
    <source>
        <dbReference type="ARBA" id="ARBA00023008"/>
    </source>
</evidence>
<evidence type="ECO:0000256" key="1">
    <source>
        <dbReference type="ARBA" id="ARBA00001935"/>
    </source>
</evidence>
<sequence>MARYMAVPTFGNDEIKAADGRYTAEYDNDLEATYGSKTKDTREKRWKLMRSIGGLLVAAMLVKMGTWLCGFDVSISVRRTGGGNEDRSEAWLAKAVTTKAPKANVWAAISAEDNAAVWNWLHDELQGLNLTHPDEAGINDNQVYWIDTVAVNKTDALAFVDGNGTQPAMYARVVLYEGGKPEPVAQEYMVGPLPVGPKTQMTKLDYIYNGGMGGSVPYNARGMDGARRRALDQLLVPAMAEIVDITRTLFSGAAYFGQDDARTTVRITSGTPLSLDGSQAHMHVVFHFPGAAMYLLPLDFYVLIEWSGTDTRLWRVRGFVTKGRLFADATALREAFAAGELEPEFTQRRDYDWALVKQQPALGVRPLEERAAPRSREVGGKRYKVDEAERYVEYMGWSFYVAHTRTLGVMFFDVRFRGERILYELSMQEAASQYGGFQPKAASTVYHDTSYSLGADLFPLVEGFDCPRGSTFWDLTYHERNETKTHEHALCIFEQDPGHPLSRHRAADADETGAPGLGSVGVVRDAELTVRFVATVGNYDYLFSYAFGLDGSLDVSVRASGYLMSSPLYSDAAGGRLFGPRIQEATQGSIHDHVITFKADLDVLGRANRLERTTVRAVEQTQPWFADMGTFEQLQLDVATVATETSLAWAANGESMYAVVSDERNAWGERRGYRVVPGRSNMRLTTLRSPWSRDNMAYAKAQLAVTRQHDSEPYANSVHNANLPWRPQHDFARFFDNESVDGQDLVLWLNLGMHHFTRAEDVPVTLFSQAVSSVSFAPQNFFDRAQDGDLTNRIWLESDPVEGPSAWHGGRK</sequence>
<dbReference type="InterPro" id="IPR015328">
    <property type="entry name" value="DUF1965"/>
</dbReference>
<evidence type="ECO:0000256" key="7">
    <source>
        <dbReference type="PIRSR" id="PIRSR600269-50"/>
    </source>
</evidence>
<dbReference type="InterPro" id="IPR016182">
    <property type="entry name" value="Cu_amine_oxidase_N-reg"/>
</dbReference>
<dbReference type="RefSeq" id="XP_014173778.1">
    <property type="nucleotide sequence ID" value="XM_014318303.1"/>
</dbReference>
<comment type="cofactor">
    <cofactor evidence="1">
        <name>Cu cation</name>
        <dbReference type="ChEBI" id="CHEBI:23378"/>
    </cofactor>
</comment>
<dbReference type="Gene3D" id="3.10.450.40">
    <property type="match status" value="2"/>
</dbReference>
<proteinExistence type="inferred from homology"/>
<dbReference type="GO" id="GO:0009308">
    <property type="term" value="P:amine metabolic process"/>
    <property type="evidence" value="ECO:0007669"/>
    <property type="project" value="UniProtKB-UniRule"/>
</dbReference>
<comment type="similarity">
    <text evidence="2 9">Belongs to the copper/topaquinone oxidase family.</text>
</comment>
<dbReference type="PRINTS" id="PR00766">
    <property type="entry name" value="CUDAOXIDASE"/>
</dbReference>
<dbReference type="InterPro" id="IPR015798">
    <property type="entry name" value="Cu_amine_oxidase_C"/>
</dbReference>
<accession>F0XEW5</accession>
<reference evidence="12 13" key="1">
    <citation type="journal article" date="2011" name="Proc. Natl. Acad. Sci. U.S.A.">
        <title>Genome and transcriptome analyses of the mountain pine beetle-fungal symbiont Grosmannia clavigera, a lodgepole pine pathogen.</title>
        <authorList>
            <person name="DiGuistini S."/>
            <person name="Wang Y."/>
            <person name="Liao N.Y."/>
            <person name="Taylor G."/>
            <person name="Tanguay P."/>
            <person name="Feau N."/>
            <person name="Henrissat B."/>
            <person name="Chan S.K."/>
            <person name="Hesse-Orce U."/>
            <person name="Alamouti S.M."/>
            <person name="Tsui C.K.M."/>
            <person name="Docking R.T."/>
            <person name="Levasseur A."/>
            <person name="Haridas S."/>
            <person name="Robertson G."/>
            <person name="Birol I."/>
            <person name="Holt R.A."/>
            <person name="Marra M.A."/>
            <person name="Hamelin R.C."/>
            <person name="Hirst M."/>
            <person name="Jones S.J.M."/>
            <person name="Bohlmann J."/>
            <person name="Breuil C."/>
        </authorList>
    </citation>
    <scope>NUCLEOTIDE SEQUENCE [LARGE SCALE GENOMIC DNA]</scope>
    <source>
        <strain evidence="13">kw1407 / UAMH 11150</strain>
    </source>
</reference>
<dbReference type="STRING" id="655863.F0XEW5"/>
<dbReference type="Proteomes" id="UP000007796">
    <property type="component" value="Unassembled WGS sequence"/>
</dbReference>